<dbReference type="Pfam" id="PF13424">
    <property type="entry name" value="TPR_12"/>
    <property type="match status" value="1"/>
</dbReference>
<dbReference type="SUPFAM" id="SSF52540">
    <property type="entry name" value="P-loop containing nucleoside triphosphate hydrolases"/>
    <property type="match status" value="1"/>
</dbReference>
<dbReference type="PANTHER" id="PTHR46082:SF6">
    <property type="entry name" value="AAA+ ATPASE DOMAIN-CONTAINING PROTEIN-RELATED"/>
    <property type="match status" value="1"/>
</dbReference>
<evidence type="ECO:0000313" key="3">
    <source>
        <dbReference type="Proteomes" id="UP001161017"/>
    </source>
</evidence>
<dbReference type="EMBL" id="JAPUFD010000010">
    <property type="protein sequence ID" value="MDI1489648.1"/>
    <property type="molecule type" value="Genomic_DNA"/>
</dbReference>
<dbReference type="PANTHER" id="PTHR46082">
    <property type="entry name" value="ATP/GTP-BINDING PROTEIN-RELATED"/>
    <property type="match status" value="1"/>
</dbReference>
<keyword evidence="3" id="KW-1185">Reference proteome</keyword>
<feature type="region of interest" description="Disordered" evidence="1">
    <location>
        <begin position="269"/>
        <end position="311"/>
    </location>
</feature>
<accession>A0AA43TVK6</accession>
<dbReference type="AlphaFoldDB" id="A0AA43TVK6"/>
<comment type="caution">
    <text evidence="2">The sequence shown here is derived from an EMBL/GenBank/DDBJ whole genome shotgun (WGS) entry which is preliminary data.</text>
</comment>
<dbReference type="InterPro" id="IPR011990">
    <property type="entry name" value="TPR-like_helical_dom_sf"/>
</dbReference>
<dbReference type="Gene3D" id="1.25.40.10">
    <property type="entry name" value="Tetratricopeptide repeat domain"/>
    <property type="match status" value="2"/>
</dbReference>
<evidence type="ECO:0000313" key="2">
    <source>
        <dbReference type="EMBL" id="MDI1489648.1"/>
    </source>
</evidence>
<proteinExistence type="predicted"/>
<reference evidence="2" key="1">
    <citation type="journal article" date="2023" name="Genome Biol. Evol.">
        <title>First Whole Genome Sequence and Flow Cytometry Genome Size Data for the Lichen-Forming Fungus Ramalina farinacea (Ascomycota).</title>
        <authorList>
            <person name="Llewellyn T."/>
            <person name="Mian S."/>
            <person name="Hill R."/>
            <person name="Leitch I.J."/>
            <person name="Gaya E."/>
        </authorList>
    </citation>
    <scope>NUCLEOTIDE SEQUENCE</scope>
    <source>
        <strain evidence="2">LIQ254RAFAR</strain>
    </source>
</reference>
<sequence>MDPLSIAAATIGTADVAFRLGRFIKRTIKGAKTVDNELRELLSQVENLRVVSTGIASITQAHEFEQTLRRSFADANSQEWEQLWRETGRISKEAGRILEHLESVLKDIHKVDSDLSEDDLEQVEALPDTAKGSIPMSGGTLQALKFNVKSLKIQLRKDSRAKEIGEIRQQIDTSQIALSTCLTMINLGWNVRSHKSISVSLNESRDQFTRLLNVLLEKVNSLQKAAPPDSELSNRLFTAPQASKEFTGRAWLFNQIEEAFGLTSYASADRKDSVTSPHGPLSKSRTFSDSEVLENPASSSEVISRPDDGKVYGGQKQKRFVLQGAPGSGKVSSLCSNDPLHGTAKELPGPILQLRLFETCAVTQMCRKFAEQNQSRFWGVFWIDATSDETAQSSYKDIADIAGVGDGNVKTVLAYLAGLVHPWLLVIDNADDENMNVENYFPGGYRGHILVTTRQPALRNLGNVGAGFCQLGQLDEMEAHDLLLKHAQEERPWDEFAQTTAKRIVKILGYLPLALVYVGKAIAEGIITLAECTRWFNDSWESVRLQSKLSGRVVDDARKNVFAPFEALLQNLSLECTQSAQDAVELLKMFSFLHHENITFEFLSRAASYPPTVEAESRTRHDSEQAKKMAKKGKVIVAKQQPWKQRLRNRLIEAVTWYEARTVSPVLPVVLRHSPGATDTLKEFTKDRLRLALTRLTQKSLIFERSRKGIKAYSMHPLVHQWVRERPQMSIAERSLWCQAAITTLNQCIDLPPLGEMDADFRRQLLPHLDAVMKLQEEIEKSFVKNQRMRSLSFFLLLRNPNIDRNKAQQFARFSRVYTESGRFQDAAKLQENVRDYVIEVLGAEDERTVLITLALSGTYWAMTRINDAALLQNQALDICINVLGEEHHRTLKVMDHLGKTECFRGRFKEARKLHEDALAGMQRILPADHEDIFFVQDNLGTVWHRYFQYERSVDFHCQALEGLTKALGPDHDETLKVKENIAMTYLEMSLDYGVEIRLSKDETTADSLRKAYELESEVFETRRRKMGKENNWTLWARFNFARIKASLGWLEEAEADMWAVLESGINNLGETHFAILSGKAHLARVIVAQGRYDEAEAMFEDVTEKSKFDSGLRSEGESPDHLLAVWYYSGCCHLNGKPQKAMELLEGIYAGLTRIGAEKHPFWQRVIKKLEELRMEVREIHVKEEDVTLVPRAGEANKVQKADPAT</sequence>
<name>A0AA43TVK6_9LECA</name>
<dbReference type="Proteomes" id="UP001161017">
    <property type="component" value="Unassembled WGS sequence"/>
</dbReference>
<dbReference type="Gene3D" id="3.40.50.300">
    <property type="entry name" value="P-loop containing nucleotide triphosphate hydrolases"/>
    <property type="match status" value="1"/>
</dbReference>
<dbReference type="SUPFAM" id="SSF48452">
    <property type="entry name" value="TPR-like"/>
    <property type="match status" value="2"/>
</dbReference>
<gene>
    <name evidence="2" type="ORF">OHK93_000845</name>
</gene>
<evidence type="ECO:0000256" key="1">
    <source>
        <dbReference type="SAM" id="MobiDB-lite"/>
    </source>
</evidence>
<dbReference type="InterPro" id="IPR027417">
    <property type="entry name" value="P-loop_NTPase"/>
</dbReference>
<dbReference type="InterPro" id="IPR053137">
    <property type="entry name" value="NLR-like"/>
</dbReference>
<protein>
    <submittedName>
        <fullName evidence="2">Uncharacterized protein</fullName>
    </submittedName>
</protein>
<organism evidence="2 3">
    <name type="scientific">Ramalina farinacea</name>
    <dbReference type="NCBI Taxonomy" id="258253"/>
    <lineage>
        <taxon>Eukaryota</taxon>
        <taxon>Fungi</taxon>
        <taxon>Dikarya</taxon>
        <taxon>Ascomycota</taxon>
        <taxon>Pezizomycotina</taxon>
        <taxon>Lecanoromycetes</taxon>
        <taxon>OSLEUM clade</taxon>
        <taxon>Lecanoromycetidae</taxon>
        <taxon>Lecanorales</taxon>
        <taxon>Lecanorineae</taxon>
        <taxon>Ramalinaceae</taxon>
        <taxon>Ramalina</taxon>
    </lineage>
</organism>